<dbReference type="SUPFAM" id="SSF88659">
    <property type="entry name" value="Sigma3 and sigma4 domains of RNA polymerase sigma factors"/>
    <property type="match status" value="1"/>
</dbReference>
<dbReference type="InterPro" id="IPR013324">
    <property type="entry name" value="RNA_pol_sigma_r3/r4-like"/>
</dbReference>
<comment type="caution">
    <text evidence="1">The sequence shown here is derived from an EMBL/GenBank/DDBJ whole genome shotgun (WGS) entry which is preliminary data.</text>
</comment>
<evidence type="ECO:0000313" key="1">
    <source>
        <dbReference type="EMBL" id="PRP90461.1"/>
    </source>
</evidence>
<gene>
    <name evidence="1" type="ORF">ENSA5_64750</name>
</gene>
<accession>A0A2S9XCQ2</accession>
<dbReference type="Proteomes" id="UP000237968">
    <property type="component" value="Unassembled WGS sequence"/>
</dbReference>
<evidence type="ECO:0000313" key="2">
    <source>
        <dbReference type="Proteomes" id="UP000237968"/>
    </source>
</evidence>
<dbReference type="Gene3D" id="1.10.10.10">
    <property type="entry name" value="Winged helix-like DNA-binding domain superfamily/Winged helix DNA-binding domain"/>
    <property type="match status" value="1"/>
</dbReference>
<protein>
    <recommendedName>
        <fullName evidence="3">RNA polymerase sigma factor 70 region 4 type 2 domain-containing protein</fullName>
    </recommendedName>
</protein>
<dbReference type="EMBL" id="PVNK01000281">
    <property type="protein sequence ID" value="PRP90461.1"/>
    <property type="molecule type" value="Genomic_DNA"/>
</dbReference>
<dbReference type="InterPro" id="IPR036388">
    <property type="entry name" value="WH-like_DNA-bd_sf"/>
</dbReference>
<keyword evidence="2" id="KW-1185">Reference proteome</keyword>
<organism evidence="1 2">
    <name type="scientific">Enhygromyxa salina</name>
    <dbReference type="NCBI Taxonomy" id="215803"/>
    <lineage>
        <taxon>Bacteria</taxon>
        <taxon>Pseudomonadati</taxon>
        <taxon>Myxococcota</taxon>
        <taxon>Polyangia</taxon>
        <taxon>Nannocystales</taxon>
        <taxon>Nannocystaceae</taxon>
        <taxon>Enhygromyxa</taxon>
    </lineage>
</organism>
<dbReference type="AlphaFoldDB" id="A0A2S9XCQ2"/>
<sequence length="162" mass="19260">MFATVLRFYKQGRWSDDEVHELSQRTIRDLLEKFAELPADPEQLRSRVEAFATMTIRKYVGGRQREHGRRTAALYHPRTPSRQMDSGLKMRQLLALVRQELRNVRTPFRVSFLRVIFGETPKRIAKELGIPVGTLRRRVWQVRRVLDSAREQSRRTPVRYRT</sequence>
<reference evidence="1 2" key="1">
    <citation type="submission" date="2018-03" db="EMBL/GenBank/DDBJ databases">
        <title>Draft Genome Sequences of the Obligatory Marine Myxobacteria Enhygromyxa salina SWB005.</title>
        <authorList>
            <person name="Poehlein A."/>
            <person name="Moghaddam J.A."/>
            <person name="Harms H."/>
            <person name="Alanjari M."/>
            <person name="Koenig G.M."/>
            <person name="Daniel R."/>
            <person name="Schaeberle T.F."/>
        </authorList>
    </citation>
    <scope>NUCLEOTIDE SEQUENCE [LARGE SCALE GENOMIC DNA]</scope>
    <source>
        <strain evidence="1 2">SWB005</strain>
    </source>
</reference>
<proteinExistence type="predicted"/>
<evidence type="ECO:0008006" key="3">
    <source>
        <dbReference type="Google" id="ProtNLM"/>
    </source>
</evidence>
<name>A0A2S9XCQ2_9BACT</name>